<protein>
    <submittedName>
        <fullName evidence="2">Amidohydrolase</fullName>
    </submittedName>
</protein>
<dbReference type="AlphaFoldDB" id="A0A7I5EE15"/>
<evidence type="ECO:0000313" key="2">
    <source>
        <dbReference type="WBParaSite" id="HCON_00175510-00001"/>
    </source>
</evidence>
<reference evidence="2" key="1">
    <citation type="submission" date="2020-12" db="UniProtKB">
        <authorList>
            <consortium name="WormBaseParasite"/>
        </authorList>
    </citation>
    <scope>IDENTIFICATION</scope>
    <source>
        <strain evidence="2">MHco3</strain>
    </source>
</reference>
<name>A0A7I5EE15_HAECO</name>
<sequence length="43" mass="4860">MTFVESHLSTTVVDGFYDKGVRAYSVELMGRQWAADGMAKEEF</sequence>
<accession>A0A7I5EE15</accession>
<dbReference type="Proteomes" id="UP000025227">
    <property type="component" value="Unplaced"/>
</dbReference>
<dbReference type="WBParaSite" id="HCON_00175510-00001">
    <property type="protein sequence ID" value="HCON_00175510-00001"/>
    <property type="gene ID" value="HCON_00175510"/>
</dbReference>
<evidence type="ECO:0000313" key="1">
    <source>
        <dbReference type="Proteomes" id="UP000025227"/>
    </source>
</evidence>
<organism evidence="1 2">
    <name type="scientific">Haemonchus contortus</name>
    <name type="common">Barber pole worm</name>
    <dbReference type="NCBI Taxonomy" id="6289"/>
    <lineage>
        <taxon>Eukaryota</taxon>
        <taxon>Metazoa</taxon>
        <taxon>Ecdysozoa</taxon>
        <taxon>Nematoda</taxon>
        <taxon>Chromadorea</taxon>
        <taxon>Rhabditida</taxon>
        <taxon>Rhabditina</taxon>
        <taxon>Rhabditomorpha</taxon>
        <taxon>Strongyloidea</taxon>
        <taxon>Trichostrongylidae</taxon>
        <taxon>Haemonchus</taxon>
    </lineage>
</organism>
<proteinExistence type="predicted"/>
<keyword evidence="1" id="KW-1185">Reference proteome</keyword>